<protein>
    <recommendedName>
        <fullName evidence="3">Methyltransferase domain-containing protein</fullName>
    </recommendedName>
</protein>
<dbReference type="Proteomes" id="UP000600101">
    <property type="component" value="Unassembled WGS sequence"/>
</dbReference>
<dbReference type="Gene3D" id="3.40.50.150">
    <property type="entry name" value="Vaccinia Virus protein VP39"/>
    <property type="match status" value="1"/>
</dbReference>
<organism evidence="1 2">
    <name type="scientific">Siccirubricoccus deserti</name>
    <dbReference type="NCBI Taxonomy" id="2013562"/>
    <lineage>
        <taxon>Bacteria</taxon>
        <taxon>Pseudomonadati</taxon>
        <taxon>Pseudomonadota</taxon>
        <taxon>Alphaproteobacteria</taxon>
        <taxon>Acetobacterales</taxon>
        <taxon>Roseomonadaceae</taxon>
        <taxon>Siccirubricoccus</taxon>
    </lineage>
</organism>
<dbReference type="SUPFAM" id="SSF53335">
    <property type="entry name" value="S-adenosyl-L-methionine-dependent methyltransferases"/>
    <property type="match status" value="1"/>
</dbReference>
<accession>A0A9X0UEG4</accession>
<dbReference type="RefSeq" id="WP_186772352.1">
    <property type="nucleotide sequence ID" value="NZ_JACOMF010000031.1"/>
</dbReference>
<proteinExistence type="predicted"/>
<sequence>MFQALSTALLPQAGRLITGLRNAAPLSAVAARARRFRRALTAAAADAPQLADLPHPLPAPEGAPEAESLALARTDWAERLWDAGFTGPGGAAEALRLSGLLPLSPATTLLLLGQDAGGAAAAIATQRGAWIASHQHDPVAAARMAARLRPFGRRIEVRPWSPQQPAFRKGFHQHALALEPLRPDPRPGPLCAAIAGGLKPGGQFVLLELVEGASAGQRQAALRRWMQLETRSAPPPSRAAVEAALHAAGFQVHVTEDASQRHCSGIVEAFGRLMPGLRAAGRPASPGATAALLAEVESWLLRHRLVASGQLTLLRWHASRRR</sequence>
<dbReference type="EMBL" id="JACOMF010000031">
    <property type="protein sequence ID" value="MBC4017592.1"/>
    <property type="molecule type" value="Genomic_DNA"/>
</dbReference>
<evidence type="ECO:0008006" key="3">
    <source>
        <dbReference type="Google" id="ProtNLM"/>
    </source>
</evidence>
<dbReference type="InterPro" id="IPR029063">
    <property type="entry name" value="SAM-dependent_MTases_sf"/>
</dbReference>
<reference evidence="1" key="1">
    <citation type="submission" date="2020-08" db="EMBL/GenBank/DDBJ databases">
        <authorList>
            <person name="Hu Y."/>
            <person name="Nguyen S.V."/>
            <person name="Li F."/>
            <person name="Fanning S."/>
        </authorList>
    </citation>
    <scope>NUCLEOTIDE SEQUENCE</scope>
    <source>
        <strain evidence="1">SYSU D8009</strain>
    </source>
</reference>
<evidence type="ECO:0000313" key="2">
    <source>
        <dbReference type="Proteomes" id="UP000600101"/>
    </source>
</evidence>
<dbReference type="AlphaFoldDB" id="A0A9X0UEG4"/>
<keyword evidence="2" id="KW-1185">Reference proteome</keyword>
<evidence type="ECO:0000313" key="1">
    <source>
        <dbReference type="EMBL" id="MBC4017592.1"/>
    </source>
</evidence>
<comment type="caution">
    <text evidence="1">The sequence shown here is derived from an EMBL/GenBank/DDBJ whole genome shotgun (WGS) entry which is preliminary data.</text>
</comment>
<gene>
    <name evidence="1" type="ORF">H7965_19975</name>
</gene>
<name>A0A9X0UEG4_9PROT</name>